<dbReference type="AlphaFoldDB" id="A0A167P0E0"/>
<reference evidence="1 2" key="1">
    <citation type="submission" date="2013-07" db="EMBL/GenBank/DDBJ databases">
        <title>Comparative Genomic and Metabolomic Analysis of Twelve Strains of Pseudoalteromonas luteoviolacea.</title>
        <authorList>
            <person name="Vynne N.G."/>
            <person name="Mansson M."/>
            <person name="Gram L."/>
        </authorList>
    </citation>
    <scope>NUCLEOTIDE SEQUENCE [LARGE SCALE GENOMIC DNA]</scope>
    <source>
        <strain evidence="1 2">S4060-1</strain>
    </source>
</reference>
<dbReference type="EMBL" id="AUXX01000005">
    <property type="protein sequence ID" value="KZN69229.1"/>
    <property type="molecule type" value="Genomic_DNA"/>
</dbReference>
<accession>A0A167P0E0</accession>
<name>A0A167P0E0_9GAMM</name>
<organism evidence="1 2">
    <name type="scientific">Pseudoalteromonas luteoviolacea S4060-1</name>
    <dbReference type="NCBI Taxonomy" id="1365257"/>
    <lineage>
        <taxon>Bacteria</taxon>
        <taxon>Pseudomonadati</taxon>
        <taxon>Pseudomonadota</taxon>
        <taxon>Gammaproteobacteria</taxon>
        <taxon>Alteromonadales</taxon>
        <taxon>Pseudoalteromonadaceae</taxon>
        <taxon>Pseudoalteromonas</taxon>
    </lineage>
</organism>
<dbReference type="PATRIC" id="fig|1365257.3.peg.677"/>
<dbReference type="RefSeq" id="WP_063379980.1">
    <property type="nucleotide sequence ID" value="NZ_AUXX01000005.1"/>
</dbReference>
<comment type="caution">
    <text evidence="1">The sequence shown here is derived from an EMBL/GenBank/DDBJ whole genome shotgun (WGS) entry which is preliminary data.</text>
</comment>
<proteinExistence type="predicted"/>
<evidence type="ECO:0000313" key="1">
    <source>
        <dbReference type="EMBL" id="KZN69229.1"/>
    </source>
</evidence>
<evidence type="ECO:0000313" key="2">
    <source>
        <dbReference type="Proteomes" id="UP000076661"/>
    </source>
</evidence>
<protein>
    <submittedName>
        <fullName evidence="1">Uncharacterized protein</fullName>
    </submittedName>
</protein>
<sequence length="142" mass="16257">MTIDDLIDEVIDFASGKHEKCMVIMINCITLISDKVPEVGERALEVAVKFWIEESADSTALDKARVQCWDYLNAYSASTNIKDAKYCALRAVICVLYADFKGEDTDETLEFFMKMFELIYKDTDKMINELLLIIEGFKTQIN</sequence>
<gene>
    <name evidence="1" type="ORF">N478_11390</name>
</gene>
<dbReference type="Proteomes" id="UP000076661">
    <property type="component" value="Unassembled WGS sequence"/>
</dbReference>